<dbReference type="SUPFAM" id="SSF52151">
    <property type="entry name" value="FabD/lysophospholipase-like"/>
    <property type="match status" value="1"/>
</dbReference>
<dbReference type="InterPro" id="IPR037483">
    <property type="entry name" value="YjjU-like"/>
</dbReference>
<dbReference type="InterPro" id="IPR045943">
    <property type="entry name" value="DUF6363"/>
</dbReference>
<comment type="caution">
    <text evidence="6">The sequence shown here is derived from an EMBL/GenBank/DDBJ whole genome shotgun (WGS) entry which is preliminary data.</text>
</comment>
<organism evidence="6 7">
    <name type="scientific">Planococcus halotolerans</name>
    <dbReference type="NCBI Taxonomy" id="2233542"/>
    <lineage>
        <taxon>Bacteria</taxon>
        <taxon>Bacillati</taxon>
        <taxon>Bacillota</taxon>
        <taxon>Bacilli</taxon>
        <taxon>Bacillales</taxon>
        <taxon>Caryophanaceae</taxon>
        <taxon>Planococcus</taxon>
    </lineage>
</organism>
<dbReference type="PANTHER" id="PTHR14226:SF25">
    <property type="entry name" value="PHOSPHOESTERASE"/>
    <property type="match status" value="1"/>
</dbReference>
<feature type="short sequence motif" description="GXSXG" evidence="4">
    <location>
        <begin position="37"/>
        <end position="41"/>
    </location>
</feature>
<evidence type="ECO:0000256" key="1">
    <source>
        <dbReference type="ARBA" id="ARBA00022801"/>
    </source>
</evidence>
<dbReference type="GO" id="GO:0016787">
    <property type="term" value="F:hydrolase activity"/>
    <property type="evidence" value="ECO:0007669"/>
    <property type="project" value="UniProtKB-UniRule"/>
</dbReference>
<dbReference type="GO" id="GO:0016042">
    <property type="term" value="P:lipid catabolic process"/>
    <property type="evidence" value="ECO:0007669"/>
    <property type="project" value="UniProtKB-UniRule"/>
</dbReference>
<dbReference type="CDD" id="cd07208">
    <property type="entry name" value="Pat_hypo_Ecoli_yjju_like"/>
    <property type="match status" value="1"/>
</dbReference>
<dbReference type="Proteomes" id="UP000251002">
    <property type="component" value="Unassembled WGS sequence"/>
</dbReference>
<evidence type="ECO:0000256" key="2">
    <source>
        <dbReference type="ARBA" id="ARBA00022963"/>
    </source>
</evidence>
<dbReference type="InterPro" id="IPR002641">
    <property type="entry name" value="PNPLA_dom"/>
</dbReference>
<evidence type="ECO:0000256" key="3">
    <source>
        <dbReference type="ARBA" id="ARBA00023098"/>
    </source>
</evidence>
<keyword evidence="1 4" id="KW-0378">Hydrolase</keyword>
<evidence type="ECO:0000259" key="5">
    <source>
        <dbReference type="PROSITE" id="PS51635"/>
    </source>
</evidence>
<feature type="active site" description="Proton acceptor" evidence="4">
    <location>
        <position position="160"/>
    </location>
</feature>
<feature type="short sequence motif" description="DGA/G" evidence="4">
    <location>
        <begin position="160"/>
        <end position="162"/>
    </location>
</feature>
<reference evidence="6 7" key="1">
    <citation type="submission" date="2018-06" db="EMBL/GenBank/DDBJ databases">
        <title>The draft genome sequences of strains SCU63 and S1.</title>
        <authorList>
            <person name="Gan L."/>
        </authorList>
    </citation>
    <scope>NUCLEOTIDE SEQUENCE [LARGE SCALE GENOMIC DNA]</scope>
    <source>
        <strain evidence="6 7">SCU63</strain>
    </source>
</reference>
<feature type="domain" description="PNPLA" evidence="5">
    <location>
        <begin position="6"/>
        <end position="173"/>
    </location>
</feature>
<sequence length="289" mass="33183">MYDSGLVLEGGGMRGIYTAGVLEYFMEKDRYFPYVIGVSAGACNAASYISRQPGRNKSVMIDYVRHPDYISLRNLMQKRELFGMDLIFDQIPNKLVPFDFPAFHEAKERFVIGTTDCVTGEPVYFEKNENPDDILSIIRASSSLPFMAKAVTYKGHQLMDGGVADPIPFKKAMADGVEKPVIILTKSKGYRKKPTRFSKTGRYFYKEYMGLTHALEMRREVYNNQVDEIERLEREGKVFIIRPSQDIKVKRAERDPEKLDQLYRQGYSDAQHAYEAMENWLQAKAVETS</sequence>
<protein>
    <submittedName>
        <fullName evidence="6">Patatin family protein</fullName>
    </submittedName>
</protein>
<name>A0A365L6R7_9BACL</name>
<proteinExistence type="predicted"/>
<feature type="active site" description="Nucleophile" evidence="4">
    <location>
        <position position="39"/>
    </location>
</feature>
<accession>A0A365L6R7</accession>
<dbReference type="Gene3D" id="3.40.1090.10">
    <property type="entry name" value="Cytosolic phospholipase A2 catalytic domain"/>
    <property type="match status" value="2"/>
</dbReference>
<dbReference type="RefSeq" id="WP_112221497.1">
    <property type="nucleotide sequence ID" value="NZ_CP047673.1"/>
</dbReference>
<gene>
    <name evidence="6" type="ORF">DP120_01955</name>
</gene>
<evidence type="ECO:0000256" key="4">
    <source>
        <dbReference type="PROSITE-ProRule" id="PRU01161"/>
    </source>
</evidence>
<keyword evidence="3 4" id="KW-0443">Lipid metabolism</keyword>
<dbReference type="InterPro" id="IPR050301">
    <property type="entry name" value="NTE"/>
</dbReference>
<dbReference type="PANTHER" id="PTHR14226">
    <property type="entry name" value="NEUROPATHY TARGET ESTERASE/SWISS CHEESE D.MELANOGASTER"/>
    <property type="match status" value="1"/>
</dbReference>
<evidence type="ECO:0000313" key="7">
    <source>
        <dbReference type="Proteomes" id="UP000251002"/>
    </source>
</evidence>
<dbReference type="AlphaFoldDB" id="A0A365L6R7"/>
<dbReference type="InterPro" id="IPR016035">
    <property type="entry name" value="Acyl_Trfase/lysoPLipase"/>
</dbReference>
<dbReference type="PROSITE" id="PS51635">
    <property type="entry name" value="PNPLA"/>
    <property type="match status" value="1"/>
</dbReference>
<dbReference type="Pfam" id="PF19890">
    <property type="entry name" value="DUF6363"/>
    <property type="match status" value="1"/>
</dbReference>
<keyword evidence="7" id="KW-1185">Reference proteome</keyword>
<dbReference type="EMBL" id="QLZR01000001">
    <property type="protein sequence ID" value="RAZ81073.1"/>
    <property type="molecule type" value="Genomic_DNA"/>
</dbReference>
<feature type="short sequence motif" description="GXGXXG" evidence="4">
    <location>
        <begin position="10"/>
        <end position="15"/>
    </location>
</feature>
<keyword evidence="2 4" id="KW-0442">Lipid degradation</keyword>
<dbReference type="Pfam" id="PF01734">
    <property type="entry name" value="Patatin"/>
    <property type="match status" value="1"/>
</dbReference>
<evidence type="ECO:0000313" key="6">
    <source>
        <dbReference type="EMBL" id="RAZ81073.1"/>
    </source>
</evidence>